<reference evidence="5" key="1">
    <citation type="submission" date="2022-06" db="EMBL/GenBank/DDBJ databases">
        <authorList>
            <consortium name="SYNGENTA / RWTH Aachen University"/>
        </authorList>
    </citation>
    <scope>NUCLEOTIDE SEQUENCE</scope>
</reference>
<dbReference type="GO" id="GO:0016020">
    <property type="term" value="C:membrane"/>
    <property type="evidence" value="ECO:0007669"/>
    <property type="project" value="InterPro"/>
</dbReference>
<dbReference type="PANTHER" id="PTHR32085">
    <property type="entry name" value="PROTEIN CSF1"/>
    <property type="match status" value="1"/>
</dbReference>
<evidence type="ECO:0000313" key="5">
    <source>
        <dbReference type="EMBL" id="CAH7677657.1"/>
    </source>
</evidence>
<name>A0AAV0B297_PHAPC</name>
<feature type="coiled-coil region" evidence="1">
    <location>
        <begin position="2946"/>
        <end position="2977"/>
    </location>
</feature>
<accession>A0AAV0B297</accession>
<evidence type="ECO:0000256" key="1">
    <source>
        <dbReference type="SAM" id="Coils"/>
    </source>
</evidence>
<dbReference type="EMBL" id="CALTRL010003133">
    <property type="protein sequence ID" value="CAH7677657.1"/>
    <property type="molecule type" value="Genomic_DNA"/>
</dbReference>
<feature type="compositionally biased region" description="Polar residues" evidence="2">
    <location>
        <begin position="1162"/>
        <end position="1174"/>
    </location>
</feature>
<keyword evidence="1" id="KW-0175">Coiled coil</keyword>
<dbReference type="Proteomes" id="UP001153365">
    <property type="component" value="Unassembled WGS sequence"/>
</dbReference>
<feature type="compositionally biased region" description="Basic and acidic residues" evidence="2">
    <location>
        <begin position="1175"/>
        <end position="1201"/>
    </location>
</feature>
<keyword evidence="3" id="KW-0472">Membrane</keyword>
<dbReference type="InterPro" id="IPR048636">
    <property type="entry name" value="Csf1_N"/>
</dbReference>
<feature type="compositionally biased region" description="Low complexity" evidence="2">
    <location>
        <begin position="2319"/>
        <end position="2329"/>
    </location>
</feature>
<keyword evidence="3" id="KW-1133">Transmembrane helix</keyword>
<keyword evidence="3" id="KW-0812">Transmembrane</keyword>
<feature type="non-terminal residue" evidence="5">
    <location>
        <position position="1"/>
    </location>
</feature>
<comment type="caution">
    <text evidence="5">The sequence shown here is derived from an EMBL/GenBank/DDBJ whole genome shotgun (WGS) entry which is preliminary data.</text>
</comment>
<feature type="transmembrane region" description="Helical" evidence="3">
    <location>
        <begin position="7"/>
        <end position="29"/>
    </location>
</feature>
<dbReference type="PANTHER" id="PTHR32085:SF3">
    <property type="entry name" value="PROTEIN CSF1"/>
    <property type="match status" value="1"/>
</dbReference>
<feature type="region of interest" description="Disordered" evidence="2">
    <location>
        <begin position="163"/>
        <end position="197"/>
    </location>
</feature>
<feature type="region of interest" description="Disordered" evidence="2">
    <location>
        <begin position="2310"/>
        <end position="2329"/>
    </location>
</feature>
<feature type="domain" description="Csf1 N-terminal" evidence="4">
    <location>
        <begin position="13"/>
        <end position="814"/>
    </location>
</feature>
<gene>
    <name evidence="5" type="ORF">PPACK8108_LOCUS12834</name>
</gene>
<dbReference type="GO" id="GO:0006113">
    <property type="term" value="P:fermentation"/>
    <property type="evidence" value="ECO:0007669"/>
    <property type="project" value="InterPro"/>
</dbReference>
<evidence type="ECO:0000259" key="4">
    <source>
        <dbReference type="Pfam" id="PF21678"/>
    </source>
</evidence>
<evidence type="ECO:0000256" key="3">
    <source>
        <dbReference type="SAM" id="Phobius"/>
    </source>
</evidence>
<feature type="region of interest" description="Disordered" evidence="2">
    <location>
        <begin position="1148"/>
        <end position="1212"/>
    </location>
</feature>
<dbReference type="InterPro" id="IPR029636">
    <property type="entry name" value="Csf1"/>
</dbReference>
<keyword evidence="6" id="KW-1185">Reference proteome</keyword>
<organism evidence="5 6">
    <name type="scientific">Phakopsora pachyrhizi</name>
    <name type="common">Asian soybean rust disease fungus</name>
    <dbReference type="NCBI Taxonomy" id="170000"/>
    <lineage>
        <taxon>Eukaryota</taxon>
        <taxon>Fungi</taxon>
        <taxon>Dikarya</taxon>
        <taxon>Basidiomycota</taxon>
        <taxon>Pucciniomycotina</taxon>
        <taxon>Pucciniomycetes</taxon>
        <taxon>Pucciniales</taxon>
        <taxon>Phakopsoraceae</taxon>
        <taxon>Phakopsora</taxon>
    </lineage>
</organism>
<sequence length="3250" mass="364300">LFLVHSLTVAIFIIFYLFYFNRVLGWLIAQVCNFYLRRNNYKATVEFEAIQVSPLAGRILFKNLRYHSVNQCLRILKAGHITCRYWYLRTQGMKLSDSFDEGQLADSSPKFPYRWIVAFEGAEWFVYNRTAAFDVILEHLNVPLPESYPPDSPSESKPLYEIFSNHKRPGSDHQDPEPSLSSCQGEDPASSRQTSDEVSMMGWALRDALPIKIEGQIGVITIGNKSTQSILIVAFDRTHGIYSAPSARSRHDFFRQDFQFCLFEPKIMIRTNPDYNRSLKEQGTLILHRLKSDPNSQREFEKSLDVVLSSNHFTTKFYRFFALKRSSGFFNWLFPKLLKDQKNILKDTFNSGGFHGLPRFVQTDPPTHPIEYAKVTTILTARQMNFRYYLDSPGKVPADPLTIHNLSSALSAENEDGLPPEYGVDVKLIGGHITYGPWADRQRSDIQKAFLPPQRHDSVEISGPSGPGDPRAHTELVVKIELEDSSLRIPIREASKDWRWLSANLGIKDDSSSVRKYGWLDLFFGSRSEIVIIQSQIPQKDGYQMILQAQILDLEVKSSVNKKTFVKVPLVTIKGDFPTPLAWDAPRTWAASISFSKISGQDHQTLEPPATSQPQISLLRDHIQLLTDLVKDWISGPPTAYEEWVPTNYAVELNMSDYELCLHLNDLNIIENFDLEAGSYRNTLLFLNGPTARISTTIAGELYRPPILETPFKARFDRLVARLEYPQWSTQNSFATASAIDCAELGCITVTGSYNSNDQIKPSAVDFLSLNLEMEDIIFKAFGHLFRLLLNIKDNYFGTFNHFVTRQTFGLNLEVGRIGEGREEVEFRESNSNIFELDLRVLVKNLLFAFPEDPFDCEEVVFCHIPSAICNLRNHNYFMSMDLKTDPLKMQPVSGWESNLRQNLIRAQVIQGDFCAFVSQSCVRIDSIQVTGLRLFGPPPDAVAYLGDWKIEIGNIVGEVAVQEFEDFERFAKTIKDGFVDQFNSLMADLPQASPPDATIARLETKAIDLVAISPRTRARLHLPHGFQLLFNDLCSDSFQTHLELVVPLFGAYLLVPDPRGDTNNPTVPWLEVASIKGNLEFGMADAPLGWEKRALAQRTFLQREDFETRRCPFLYNDTTEVEVFKNDLTMARKDILDSLRRGIYQDPHAINNSSDDEESTLNHTSWEHQLSGSDNERSETDEPRKVTKTVRRERLKDQRRPSMLLGSRNSLAANPPIAATPYATALPSWRYYGFDVDLAPEFPLFLPMRTGLFPPKKSSFSSAQNTNEAIEDFTLVSRELKDIPEKHTEIGRKYLNVQMKTPLDLFLTPLFTEAVNDVLETISDNTDVEGTPKFKNHILSALNARSSSPVENLTGGTIYELYVNVPLVRIRIIQDILSTLGPPSLYPMNADSPLLSAMSLQIGDVILDGKSDQLTSIGHLDSVGLPRNTSISIGGLEFSLSQANSSIPSHFFLCDIFDTPSVTVLNFQTGSAHLSLSHDGDQFKLSLTTSKILLSFVESAAETLAGSYASIDHYCNKIKSTLSNYQTSQHGVMKGAILGWISNDSDSLPSCLVQSPFWVELSSRSNRSSFSWYCSARLRHLAFVESNNNRRSGIQPARKLHDQSLEDVLIRWSSHHSGDADVGTLDRFLPRIVPRQRRQKTDFLARLLRSDQSFLFDAQQLSVCFFHGAGSFKASFDQSAANELLVVPPTTILAATKFQHEDLLLSAHVHIGIFKIRLDPQLSSLAQHILNVINAFKPEDGVTDSAQRNVLKGKINLRKKSNSDDLTKGNVLLKFSFRTQVAVAIRGGRLQAVADQLGVLVNFKNFCVSFHSDGQGGGLLTANQPRYNVVASLKDASLRFCEISPSSPTLERALLSENLLISGSITEAFMTISLSPMMISPTCITDKRLVFISSVSSLTIRVRRSLVKLEEFVRDWKRQEVASRIAPIYHKLKEALKLDHSEEVTENNGSSYFIRAEFQLGKIHANFQPIPRLEVAYDLSNLTLMDIDLRLSSGKFKCLSGGLMLSTHTLSFTSATTRLAHELQLSSVLPEHRGLIKLPNLQLLLLSHLEGDHLTHMDLEVDHFDVYLSIDWIDTLLTMSSRYGEDLSELFHLLRESRSSKASCRSTAQKQSEKRTLMMLHANFALAGFELSFVGSKPMPQIDCRRVKGSITPHHRFVELNDCAISLLPPHPNPGSQYTMGTTSLASFKFNLLISNRYPSWASKDSIPSQEIEDSIQITADFQRVQAVAATSAFKLLLDCVQHLQDELGRIKELRRTEMAEAGARLEKVWRYSQSTARRTKPLTQRLIFAGRCMHFGLAIPLDDLAVESNSSADGSESETPSPSTSTPNALLLSFTQLVTSSRLGQTARASVELFAIQAVSSLDPSFVEHFESSSFETRNSVFVPYLDVRFGLTSRPEAAKLLGVKASAPNGITIDLSPSIVLILYAFLDVYQRDYHLMMNFFERQQSQVVLTSRIDSVDLGENSQSAASLLSTITDPWAVRFDFDTGGGGGGKIQLHTFDLAEDDADFVETLRYAHASLGRLDAEVAHSDIFYLPGVSAWAMYDPVSNDSNASLHIDLLVHSSRNTLNPTLLRFVSQMSAAVVQRHVQNDTTATFSPATKPNPPSTSSLLSTNLSFSLRIDQSELTITCLPTRALAKLQWASGVMFVSGRMDENRFNAACTISKISAFLRHEHGFDSALKAEAGDLMASLSWKAVVPARRRNKHICSIVVEFSELLTEVDFNHLDICLLFKTIWLEPVTPSRSELDRRDEAAATVSVVESPVQRMNGMGLDTKIFLVAVLVDNIRISLGLSAGIGTVNLVTKPLSMRLRHVPGLSKSFCFDVGETIGETVGDGSLGGSGRLQFFSFMINVKDCPSNTILNLSAILGPIEVNLAAASETILLLCSQLVEGSIKDDWEAIKSLRTDSSSTEIMAPSRSLNLNIFLDVQSIHAIITLYTFSRGKSLLDSVENQLREQNAKAEAVLRQLSRRVTVEEQKKGVFDLVKRSEGPTPIQTTGNTGQQRVQMVGSLDLVCQNFSIALFAGQFGDLPLLRTRIKFTRALLLRVPSATEMSHSLDFTTEGCQIEGINLAPNCLTERDQIDGSWYQTIERAPTEMVLDSNRLWISMISERLLSNKNEVHHIYRAEMPNNIHISTDITTHANIWSKFRSAWGQVNESKGSKRREEEEEVEVEVVVLVAKKRPVIEDAKVKELWHAALPLVNYFKWNENLPRYTLIWVIRPLDRVVNLFEDIYRSSFNREGFVELCEGEEG</sequence>
<evidence type="ECO:0000256" key="2">
    <source>
        <dbReference type="SAM" id="MobiDB-lite"/>
    </source>
</evidence>
<dbReference type="Pfam" id="PF21678">
    <property type="entry name" value="Csf1_N"/>
    <property type="match status" value="1"/>
</dbReference>
<evidence type="ECO:0000313" key="6">
    <source>
        <dbReference type="Proteomes" id="UP001153365"/>
    </source>
</evidence>
<feature type="compositionally biased region" description="Polar residues" evidence="2">
    <location>
        <begin position="179"/>
        <end position="197"/>
    </location>
</feature>
<proteinExistence type="predicted"/>
<protein>
    <recommendedName>
        <fullName evidence="4">Csf1 N-terminal domain-containing protein</fullName>
    </recommendedName>
</protein>